<accession>A0AAD5MC34</accession>
<proteinExistence type="predicted"/>
<comment type="caution">
    <text evidence="1">The sequence shown here is derived from an EMBL/GenBank/DDBJ whole genome shotgun (WGS) entry which is preliminary data.</text>
</comment>
<evidence type="ECO:0000313" key="1">
    <source>
        <dbReference type="EMBL" id="KAJ1353478.1"/>
    </source>
</evidence>
<organism evidence="1 2">
    <name type="scientific">Parelaphostrongylus tenuis</name>
    <name type="common">Meningeal worm</name>
    <dbReference type="NCBI Taxonomy" id="148309"/>
    <lineage>
        <taxon>Eukaryota</taxon>
        <taxon>Metazoa</taxon>
        <taxon>Ecdysozoa</taxon>
        <taxon>Nematoda</taxon>
        <taxon>Chromadorea</taxon>
        <taxon>Rhabditida</taxon>
        <taxon>Rhabditina</taxon>
        <taxon>Rhabditomorpha</taxon>
        <taxon>Strongyloidea</taxon>
        <taxon>Metastrongylidae</taxon>
        <taxon>Parelaphostrongylus</taxon>
    </lineage>
</organism>
<sequence length="66" mass="7682">MLQKSAVQSINAQRKIVRQTPQWRAITSSKQETAAAKYNVVSSDNYHQWNRRPILYAVVTVLYLNF</sequence>
<evidence type="ECO:0000313" key="2">
    <source>
        <dbReference type="Proteomes" id="UP001196413"/>
    </source>
</evidence>
<dbReference type="Proteomes" id="UP001196413">
    <property type="component" value="Unassembled WGS sequence"/>
</dbReference>
<dbReference type="EMBL" id="JAHQIW010001730">
    <property type="protein sequence ID" value="KAJ1353478.1"/>
    <property type="molecule type" value="Genomic_DNA"/>
</dbReference>
<protein>
    <submittedName>
        <fullName evidence="1">Uncharacterized protein</fullName>
    </submittedName>
</protein>
<name>A0AAD5MC34_PARTN</name>
<dbReference type="AlphaFoldDB" id="A0AAD5MC34"/>
<keyword evidence="2" id="KW-1185">Reference proteome</keyword>
<reference evidence="1" key="1">
    <citation type="submission" date="2021-06" db="EMBL/GenBank/DDBJ databases">
        <title>Parelaphostrongylus tenuis whole genome reference sequence.</title>
        <authorList>
            <person name="Garwood T.J."/>
            <person name="Larsen P.A."/>
            <person name="Fountain-Jones N.M."/>
            <person name="Garbe J.R."/>
            <person name="Macchietto M.G."/>
            <person name="Kania S.A."/>
            <person name="Gerhold R.W."/>
            <person name="Richards J.E."/>
            <person name="Wolf T.M."/>
        </authorList>
    </citation>
    <scope>NUCLEOTIDE SEQUENCE</scope>
    <source>
        <strain evidence="1">MNPRO001-30</strain>
        <tissue evidence="1">Meninges</tissue>
    </source>
</reference>
<gene>
    <name evidence="1" type="ORF">KIN20_010117</name>
</gene>